<evidence type="ECO:0000256" key="3">
    <source>
        <dbReference type="ARBA" id="ARBA00022737"/>
    </source>
</evidence>
<comment type="similarity">
    <text evidence="1">Belongs to the WD repeat CDC20/Fizzy family.</text>
</comment>
<dbReference type="GO" id="GO:0031145">
    <property type="term" value="P:anaphase-promoting complex-dependent catabolic process"/>
    <property type="evidence" value="ECO:0007669"/>
    <property type="project" value="TreeGrafter"/>
</dbReference>
<evidence type="ECO:0000313" key="8">
    <source>
        <dbReference type="EMBL" id="KAG7091364.1"/>
    </source>
</evidence>
<evidence type="ECO:0000259" key="7">
    <source>
        <dbReference type="Pfam" id="PF24807"/>
    </source>
</evidence>
<dbReference type="AlphaFoldDB" id="A0A9P7RX65"/>
<evidence type="ECO:0000256" key="4">
    <source>
        <dbReference type="ARBA" id="ARBA00023306"/>
    </source>
</evidence>
<sequence length="571" mass="62923">MSSLKNSSFGKRLRASHEYGHEKSPRRKRRRIGLNQSVPPSPSKKASSSSSTTALITAATDITNTPVRRQKIPHGGLGECGDRFVPSRNTTCIRASYSLHEETGSPIAVNSTTSHLFPPDPVKNQANDLYRSILRAELSTCSSSFPPTPSPSPGRIFAYKTAVSSPLQPQRSPERLDNPFDMTYQTSPIQNETRFIMNQPRQQIRKVDRVPYRCLDAPDLSDDFYTNLVDWSTSGILGVGLGRTVFLWRADNLTVARLCEVSEFKDEYSSIAWMKTDNTLAVGTYDGHLTVYDATTSQPIRVFRNAHSKRIGSLTWTSNVLSSGSRDRAVQHRDMRDPSSTPFKTSIGHKQEVCGLKWSGDGGPNVSLLASGGNDNKICVWDLRGSKRAQTLGVQTPPETSVGSSPSIAGSVKQMSGDLPLYKFHQHKAAVKGLAWNPHLSGVLASGGGQRDRCIRFWNTANGTMIHEVDTGSQVCNLLWSINSNELVSTHGYSTFTVPNQICVWKYPTMTMVSSLVGHTQCVQYVALNQEGDTIVTGGGDQTLRFWHVFPGRTPPSKDEDSVLNFDKLIR</sequence>
<dbReference type="InterPro" id="IPR033010">
    <property type="entry name" value="Cdc20/Fizzy"/>
</dbReference>
<dbReference type="OrthoDB" id="10263272at2759"/>
<keyword evidence="4" id="KW-0131">Cell cycle</keyword>
<evidence type="ECO:0000256" key="6">
    <source>
        <dbReference type="SAM" id="MobiDB-lite"/>
    </source>
</evidence>
<feature type="repeat" description="WD" evidence="5">
    <location>
        <begin position="516"/>
        <end position="549"/>
    </location>
</feature>
<comment type="caution">
    <text evidence="8">The sequence shown here is derived from an EMBL/GenBank/DDBJ whole genome shotgun (WGS) entry which is preliminary data.</text>
</comment>
<dbReference type="PANTHER" id="PTHR19918:SF1">
    <property type="entry name" value="FIZZY-RELATED PROTEIN HOMOLOG"/>
    <property type="match status" value="1"/>
</dbReference>
<accession>A0A9P7RX65</accession>
<feature type="domain" description="CDC20/Fizzy WD40" evidence="7">
    <location>
        <begin position="215"/>
        <end position="547"/>
    </location>
</feature>
<keyword evidence="3" id="KW-0677">Repeat</keyword>
<proteinExistence type="inferred from homology"/>
<dbReference type="GO" id="GO:0010997">
    <property type="term" value="F:anaphase-promoting complex binding"/>
    <property type="evidence" value="ECO:0007669"/>
    <property type="project" value="InterPro"/>
</dbReference>
<protein>
    <recommendedName>
        <fullName evidence="7">CDC20/Fizzy WD40 domain-containing protein</fullName>
    </recommendedName>
</protein>
<dbReference type="InterPro" id="IPR001680">
    <property type="entry name" value="WD40_rpt"/>
</dbReference>
<dbReference type="PROSITE" id="PS00678">
    <property type="entry name" value="WD_REPEATS_1"/>
    <property type="match status" value="1"/>
</dbReference>
<dbReference type="PROSITE" id="PS50082">
    <property type="entry name" value="WD_REPEATS_2"/>
    <property type="match status" value="2"/>
</dbReference>
<dbReference type="InterPro" id="IPR019775">
    <property type="entry name" value="WD40_repeat_CS"/>
</dbReference>
<dbReference type="EMBL" id="CM032186">
    <property type="protein sequence ID" value="KAG7091364.1"/>
    <property type="molecule type" value="Genomic_DNA"/>
</dbReference>
<feature type="region of interest" description="Disordered" evidence="6">
    <location>
        <begin position="327"/>
        <end position="346"/>
    </location>
</feature>
<dbReference type="PROSITE" id="PS50294">
    <property type="entry name" value="WD_REPEATS_REGION"/>
    <property type="match status" value="2"/>
</dbReference>
<dbReference type="InterPro" id="IPR036322">
    <property type="entry name" value="WD40_repeat_dom_sf"/>
</dbReference>
<dbReference type="Gene3D" id="2.130.10.10">
    <property type="entry name" value="YVTN repeat-like/Quinoprotein amine dehydrogenase"/>
    <property type="match status" value="1"/>
</dbReference>
<feature type="repeat" description="WD" evidence="5">
    <location>
        <begin position="346"/>
        <end position="391"/>
    </location>
</feature>
<evidence type="ECO:0000256" key="5">
    <source>
        <dbReference type="PROSITE-ProRule" id="PRU00221"/>
    </source>
</evidence>
<name>A0A9P7RX65_9AGAR</name>
<feature type="region of interest" description="Disordered" evidence="6">
    <location>
        <begin position="1"/>
        <end position="53"/>
    </location>
</feature>
<evidence type="ECO:0000313" key="9">
    <source>
        <dbReference type="Proteomes" id="UP001049176"/>
    </source>
</evidence>
<reference evidence="8" key="1">
    <citation type="journal article" date="2021" name="Genome Biol. Evol.">
        <title>The assembled and annotated genome of the fairy-ring fungus Marasmius oreades.</title>
        <authorList>
            <person name="Hiltunen M."/>
            <person name="Ament-Velasquez S.L."/>
            <person name="Johannesson H."/>
        </authorList>
    </citation>
    <scope>NUCLEOTIDE SEQUENCE</scope>
    <source>
        <strain evidence="8">03SP1</strain>
    </source>
</reference>
<dbReference type="SMART" id="SM00320">
    <property type="entry name" value="WD40"/>
    <property type="match status" value="5"/>
</dbReference>
<gene>
    <name evidence="8" type="ORF">E1B28_010405</name>
</gene>
<organism evidence="8 9">
    <name type="scientific">Marasmius oreades</name>
    <name type="common">fairy-ring Marasmius</name>
    <dbReference type="NCBI Taxonomy" id="181124"/>
    <lineage>
        <taxon>Eukaryota</taxon>
        <taxon>Fungi</taxon>
        <taxon>Dikarya</taxon>
        <taxon>Basidiomycota</taxon>
        <taxon>Agaricomycotina</taxon>
        <taxon>Agaricomycetes</taxon>
        <taxon>Agaricomycetidae</taxon>
        <taxon>Agaricales</taxon>
        <taxon>Marasmiineae</taxon>
        <taxon>Marasmiaceae</taxon>
        <taxon>Marasmius</taxon>
    </lineage>
</organism>
<feature type="compositionally biased region" description="Low complexity" evidence="6">
    <location>
        <begin position="43"/>
        <end position="53"/>
    </location>
</feature>
<dbReference type="SUPFAM" id="SSF50978">
    <property type="entry name" value="WD40 repeat-like"/>
    <property type="match status" value="1"/>
</dbReference>
<evidence type="ECO:0000256" key="2">
    <source>
        <dbReference type="ARBA" id="ARBA00022574"/>
    </source>
</evidence>
<dbReference type="GO" id="GO:0005680">
    <property type="term" value="C:anaphase-promoting complex"/>
    <property type="evidence" value="ECO:0007669"/>
    <property type="project" value="TreeGrafter"/>
</dbReference>
<dbReference type="GO" id="GO:1990757">
    <property type="term" value="F:ubiquitin ligase activator activity"/>
    <property type="evidence" value="ECO:0007669"/>
    <property type="project" value="TreeGrafter"/>
</dbReference>
<keyword evidence="2 5" id="KW-0853">WD repeat</keyword>
<dbReference type="Pfam" id="PF24807">
    <property type="entry name" value="WD40_CDC20-Fz"/>
    <property type="match status" value="1"/>
</dbReference>
<dbReference type="RefSeq" id="XP_043007834.1">
    <property type="nucleotide sequence ID" value="XM_043155368.1"/>
</dbReference>
<dbReference type="GO" id="GO:1905786">
    <property type="term" value="P:positive regulation of anaphase-promoting complex-dependent catabolic process"/>
    <property type="evidence" value="ECO:0007669"/>
    <property type="project" value="TreeGrafter"/>
</dbReference>
<dbReference type="KEGG" id="more:E1B28_010405"/>
<feature type="compositionally biased region" description="Basic and acidic residues" evidence="6">
    <location>
        <begin position="327"/>
        <end position="337"/>
    </location>
</feature>
<dbReference type="InterPro" id="IPR015943">
    <property type="entry name" value="WD40/YVTN_repeat-like_dom_sf"/>
</dbReference>
<dbReference type="Proteomes" id="UP001049176">
    <property type="component" value="Chromosome 6"/>
</dbReference>
<dbReference type="GeneID" id="66079481"/>
<evidence type="ECO:0000256" key="1">
    <source>
        <dbReference type="ARBA" id="ARBA00006445"/>
    </source>
</evidence>
<dbReference type="InterPro" id="IPR056150">
    <property type="entry name" value="WD40_CDC20-Fz"/>
</dbReference>
<dbReference type="PANTHER" id="PTHR19918">
    <property type="entry name" value="CELL DIVISION CYCLE 20 CDC20 FIZZY -RELATED"/>
    <property type="match status" value="1"/>
</dbReference>
<keyword evidence="9" id="KW-1185">Reference proteome</keyword>